<gene>
    <name evidence="5 6" type="primary">LOC112049975</name>
</gene>
<evidence type="ECO:0000256" key="2">
    <source>
        <dbReference type="SAM" id="MobiDB-lite"/>
    </source>
</evidence>
<accession>A0ABM3M063</accession>
<dbReference type="InterPro" id="IPR037863">
    <property type="entry name" value="RHOGAP6/36"/>
</dbReference>
<name>A0ABM3M063_BICAN</name>
<evidence type="ECO:0000256" key="1">
    <source>
        <dbReference type="ARBA" id="ARBA00022468"/>
    </source>
</evidence>
<dbReference type="Proteomes" id="UP001652582">
    <property type="component" value="Chromosome 23"/>
</dbReference>
<feature type="compositionally biased region" description="Low complexity" evidence="2">
    <location>
        <begin position="1039"/>
        <end position="1058"/>
    </location>
</feature>
<feature type="compositionally biased region" description="Basic and acidic residues" evidence="2">
    <location>
        <begin position="1199"/>
        <end position="1268"/>
    </location>
</feature>
<feature type="compositionally biased region" description="Low complexity" evidence="2">
    <location>
        <begin position="586"/>
        <end position="600"/>
    </location>
</feature>
<feature type="region of interest" description="Disordered" evidence="2">
    <location>
        <begin position="548"/>
        <end position="601"/>
    </location>
</feature>
<dbReference type="InterPro" id="IPR000198">
    <property type="entry name" value="RhoGAP_dom"/>
</dbReference>
<feature type="compositionally biased region" description="Low complexity" evidence="2">
    <location>
        <begin position="1069"/>
        <end position="1088"/>
    </location>
</feature>
<dbReference type="RefSeq" id="XP_052744709.1">
    <property type="nucleotide sequence ID" value="XM_052888749.1"/>
</dbReference>
<sequence length="1329" mass="147473">MLVLRAGSRRWQRAGAGRRRRRRVGAICLRGRSPRAEPSAAARAPYIQFTAALLPAVYFGAQYCDRCGALSAGRCAPTACGARPASSMERRRRLDPPDPMTKPRRREKPRERWLLTRKTWRYMADAGRRLVPDGGRADDVPRLEAYFQEVCSREPRFLLLRKSSYPGVLPKPRRKKRARGGSVRARSPPLEPPPARPADLRLHTSGGRFDIAKLRREFFAAPPPPSPSAGASSAVHSAFPAFSAFVPGPRPTAADDVDGTLLDLLRKHLTLNEAPSARPCESDELLQALRSYLKRQAERAPADSDADPAQRILRENLGRYYQRSSARDNTVQDLLNDKSLLKKLYNDLRKTKPYRGGRGAGGGGSAGPGGFGPGVGFAGTSRSVFRGRIVGVSEFTDEEYGRSPPMSPPPLIEVAGESAEERLADAGTQTMPIREEELQELERAYREQLDAETPVLPASPPPERRPRRRSSVDHDDVSQSVSDTIKRYLRMARKKSVDSDKSDRFKRINYDKNLRNIKPRPPGAVDDDGLNKGVQTDDAWILSYRERSMASTPTSPPSPSQSHSFLSSLLGRGPTVTMPVPTGGMQKSRSSSSVVQSVSKRLWRTRSRSSSRVAAAWTPQGSCCWADGSGRCVRLADTSLLSLTEVERRALQQAALARLQQLNLGTTIKIPEDNAATVAPKPKRRAYLLKRKALTTGFFDQSRAKDGDKEKEPMGNVFGVPLSQCVEAERALRRHGGSRASLASLNALEKADDSESCDSGEWGWSGLEDGGSGPKVPSIVSACLTHLRRHALHTLGLFRVSSSKKRVRQLREEWERGQETALDAAVSPHDVAALLKEFLRDLPDPLLCKDLYPAFLQTQKIRNRHLQWEALQLIVQLLPAAHRDTLNALLSFLAQLAANADDDREPGNRMTAANLATIFAPNILHRNNPNEPASPEQLLSERADVINVVRQLVERHSELWALPAEQLHQAYIHLAQSAPTHLDSLLLRRAESAAEANANAEGAKRLWSRESFLHAAANTATLASSPNARGERSSRPRAASDTSSASLSSTITFLTSRVRSSEERGSSGIGISSPPRDSAPDSNDSASDYNETGNASEDDCVITASLHIPAIRPRRRSTSGSSSSAKRDSAVGSSAASPSPASSASPPASPPPRPERPERRHADIERLVAFGRERNTSDARAVVVKQHDETTVTRTRVSSRQEHTVRREDIHNLRREDNPRRDEHAIRREDIHNIRREDNPRRDEHNIRREDPIPRRIENATHKREDHSTRIEHTIRANDQNVRRDDHNVRRDDHNVRREDQTVRREERREGTMLYKRGELISSAQTRPT</sequence>
<feature type="region of interest" description="Disordered" evidence="2">
    <location>
        <begin position="168"/>
        <end position="202"/>
    </location>
</feature>
<evidence type="ECO:0000313" key="4">
    <source>
        <dbReference type="Proteomes" id="UP001652582"/>
    </source>
</evidence>
<feature type="region of interest" description="Disordered" evidence="2">
    <location>
        <begin position="1019"/>
        <end position="1160"/>
    </location>
</feature>
<dbReference type="PANTHER" id="PTHR12635:SF7">
    <property type="entry name" value="RHO GTPASE ACTIVATING PROTEIN 6-RELATED"/>
    <property type="match status" value="1"/>
</dbReference>
<dbReference type="Pfam" id="PF00620">
    <property type="entry name" value="RhoGAP"/>
    <property type="match status" value="1"/>
</dbReference>
<protein>
    <submittedName>
        <fullName evidence="5 6">Uncharacterized protein LOC112049975 isoform X1</fullName>
    </submittedName>
</protein>
<dbReference type="Gene3D" id="1.10.555.10">
    <property type="entry name" value="Rho GTPase activation protein"/>
    <property type="match status" value="1"/>
</dbReference>
<feature type="region of interest" description="Disordered" evidence="2">
    <location>
        <begin position="1178"/>
        <end position="1268"/>
    </location>
</feature>
<feature type="region of interest" description="Disordered" evidence="2">
    <location>
        <begin position="448"/>
        <end position="484"/>
    </location>
</feature>
<feature type="compositionally biased region" description="Basic and acidic residues" evidence="2">
    <location>
        <begin position="1294"/>
        <end position="1319"/>
    </location>
</feature>
<evidence type="ECO:0000313" key="5">
    <source>
        <dbReference type="RefSeq" id="XP_052744709.1"/>
    </source>
</evidence>
<feature type="region of interest" description="Disordered" evidence="2">
    <location>
        <begin position="1294"/>
        <end position="1329"/>
    </location>
</feature>
<keyword evidence="4" id="KW-1185">Reference proteome</keyword>
<dbReference type="RefSeq" id="XP_052744710.1">
    <property type="nucleotide sequence ID" value="XM_052888750.1"/>
</dbReference>
<organism evidence="4 5">
    <name type="scientific">Bicyclus anynana</name>
    <name type="common">Squinting bush brown butterfly</name>
    <dbReference type="NCBI Taxonomy" id="110368"/>
    <lineage>
        <taxon>Eukaryota</taxon>
        <taxon>Metazoa</taxon>
        <taxon>Ecdysozoa</taxon>
        <taxon>Arthropoda</taxon>
        <taxon>Hexapoda</taxon>
        <taxon>Insecta</taxon>
        <taxon>Pterygota</taxon>
        <taxon>Neoptera</taxon>
        <taxon>Endopterygota</taxon>
        <taxon>Lepidoptera</taxon>
        <taxon>Glossata</taxon>
        <taxon>Ditrysia</taxon>
        <taxon>Papilionoidea</taxon>
        <taxon>Nymphalidae</taxon>
        <taxon>Satyrinae</taxon>
        <taxon>Satyrini</taxon>
        <taxon>Mycalesina</taxon>
        <taxon>Bicyclus</taxon>
    </lineage>
</organism>
<dbReference type="PROSITE" id="PS50238">
    <property type="entry name" value="RHOGAP"/>
    <property type="match status" value="1"/>
</dbReference>
<keyword evidence="1" id="KW-0343">GTPase activation</keyword>
<feature type="domain" description="Rho-GAP" evidence="3">
    <location>
        <begin position="765"/>
        <end position="960"/>
    </location>
</feature>
<evidence type="ECO:0000313" key="6">
    <source>
        <dbReference type="RefSeq" id="XP_052744710.1"/>
    </source>
</evidence>
<proteinExistence type="predicted"/>
<dbReference type="PANTHER" id="PTHR12635">
    <property type="entry name" value="RHO-GTPASE-ACTIVATING PROTEIN 6 FAMILY MEMBER"/>
    <property type="match status" value="1"/>
</dbReference>
<dbReference type="SMART" id="SM00324">
    <property type="entry name" value="RhoGAP"/>
    <property type="match status" value="1"/>
</dbReference>
<dbReference type="SUPFAM" id="SSF48350">
    <property type="entry name" value="GTPase activation domain, GAP"/>
    <property type="match status" value="1"/>
</dbReference>
<evidence type="ECO:0000259" key="3">
    <source>
        <dbReference type="PROSITE" id="PS50238"/>
    </source>
</evidence>
<reference evidence="5 6" key="1">
    <citation type="submission" date="2025-05" db="UniProtKB">
        <authorList>
            <consortium name="RefSeq"/>
        </authorList>
    </citation>
    <scope>IDENTIFICATION</scope>
</reference>
<feature type="region of interest" description="Disordered" evidence="2">
    <location>
        <begin position="81"/>
        <end position="109"/>
    </location>
</feature>
<dbReference type="GeneID" id="112049975"/>
<dbReference type="InterPro" id="IPR008936">
    <property type="entry name" value="Rho_GTPase_activation_prot"/>
</dbReference>
<feature type="compositionally biased region" description="Low complexity" evidence="2">
    <location>
        <begin position="1118"/>
        <end position="1146"/>
    </location>
</feature>